<keyword evidence="3 6" id="KW-0812">Transmembrane</keyword>
<evidence type="ECO:0000313" key="8">
    <source>
        <dbReference type="EMBL" id="OCQ21449.1"/>
    </source>
</evidence>
<sequence>MKIKFLSSLLLEARLEVLSGLRTPSFVVPAVIFPILLYLFFGVFMVQGQLQDSVQASTYNLINYMVFGLMAPALFNFGANVAQERESGWLELKLISPLPASYYLFAKCLSALTFTLLISVLLFSTAWMFGDVQLSWIVWVKLFALGVVGTIPFCFLGLVIGLKFSAKGASAMTNLVFLPMAMLSGLWVPIFLMPEFMQQFAWILPSYHLSQLGLASVGLGQGHSTYFHLFVLSVISTILMMLAVVLYKSEGMSRRKRHRP</sequence>
<keyword evidence="6" id="KW-0813">Transport</keyword>
<organism evidence="8 9">
    <name type="scientific">Pseudoalteromonas luteoviolacea</name>
    <dbReference type="NCBI Taxonomy" id="43657"/>
    <lineage>
        <taxon>Bacteria</taxon>
        <taxon>Pseudomonadati</taxon>
        <taxon>Pseudomonadota</taxon>
        <taxon>Gammaproteobacteria</taxon>
        <taxon>Alteromonadales</taxon>
        <taxon>Pseudoalteromonadaceae</taxon>
        <taxon>Pseudoalteromonas</taxon>
    </lineage>
</organism>
<name>A0A1C0TR74_9GAMM</name>
<dbReference type="PIRSF" id="PIRSF006648">
    <property type="entry name" value="DrrB"/>
    <property type="match status" value="1"/>
</dbReference>
<evidence type="ECO:0000256" key="3">
    <source>
        <dbReference type="ARBA" id="ARBA00022692"/>
    </source>
</evidence>
<evidence type="ECO:0000256" key="2">
    <source>
        <dbReference type="ARBA" id="ARBA00007783"/>
    </source>
</evidence>
<comment type="caution">
    <text evidence="8">The sequence shown here is derived from an EMBL/GenBank/DDBJ whole genome shotgun (WGS) entry which is preliminary data.</text>
</comment>
<dbReference type="GO" id="GO:0140359">
    <property type="term" value="F:ABC-type transporter activity"/>
    <property type="evidence" value="ECO:0007669"/>
    <property type="project" value="InterPro"/>
</dbReference>
<keyword evidence="4 6" id="KW-1133">Transmembrane helix</keyword>
<comment type="similarity">
    <text evidence="2 6">Belongs to the ABC-2 integral membrane protein family.</text>
</comment>
<proteinExistence type="inferred from homology"/>
<feature type="transmembrane region" description="Helical" evidence="6">
    <location>
        <begin position="102"/>
        <end position="130"/>
    </location>
</feature>
<dbReference type="Proteomes" id="UP000093366">
    <property type="component" value="Unassembled WGS sequence"/>
</dbReference>
<feature type="transmembrane region" description="Helical" evidence="6">
    <location>
        <begin position="61"/>
        <end position="82"/>
    </location>
</feature>
<gene>
    <name evidence="8" type="ORF">A7985_12630</name>
</gene>
<feature type="domain" description="ABC transmembrane type-2" evidence="7">
    <location>
        <begin position="25"/>
        <end position="250"/>
    </location>
</feature>
<dbReference type="OrthoDB" id="9786643at2"/>
<evidence type="ECO:0000313" key="9">
    <source>
        <dbReference type="Proteomes" id="UP000093366"/>
    </source>
</evidence>
<protein>
    <recommendedName>
        <fullName evidence="6">Transport permease protein</fullName>
    </recommendedName>
</protein>
<dbReference type="RefSeq" id="WP_065790814.1">
    <property type="nucleotide sequence ID" value="NZ_MAUJ01000003.1"/>
</dbReference>
<dbReference type="InterPro" id="IPR000412">
    <property type="entry name" value="ABC_2_transport"/>
</dbReference>
<evidence type="ECO:0000256" key="4">
    <source>
        <dbReference type="ARBA" id="ARBA00022989"/>
    </source>
</evidence>
<dbReference type="EMBL" id="MAUJ01000003">
    <property type="protein sequence ID" value="OCQ21449.1"/>
    <property type="molecule type" value="Genomic_DNA"/>
</dbReference>
<feature type="transmembrane region" description="Helical" evidence="6">
    <location>
        <begin position="226"/>
        <end position="247"/>
    </location>
</feature>
<evidence type="ECO:0000256" key="1">
    <source>
        <dbReference type="ARBA" id="ARBA00004141"/>
    </source>
</evidence>
<dbReference type="AlphaFoldDB" id="A0A1C0TR74"/>
<dbReference type="InterPro" id="IPR051784">
    <property type="entry name" value="Nod_factor_ABC_transporter"/>
</dbReference>
<keyword evidence="5 6" id="KW-0472">Membrane</keyword>
<comment type="subcellular location">
    <subcellularLocation>
        <location evidence="6">Cell inner membrane</location>
        <topology evidence="6">Multi-pass membrane protein</topology>
    </subcellularLocation>
    <subcellularLocation>
        <location evidence="1">Membrane</location>
        <topology evidence="1">Multi-pass membrane protein</topology>
    </subcellularLocation>
</comment>
<evidence type="ECO:0000256" key="6">
    <source>
        <dbReference type="RuleBase" id="RU361157"/>
    </source>
</evidence>
<dbReference type="PANTHER" id="PTHR43229:SF2">
    <property type="entry name" value="NODULATION PROTEIN J"/>
    <property type="match status" value="1"/>
</dbReference>
<accession>A0A1C0TR74</accession>
<feature type="transmembrane region" description="Helical" evidence="6">
    <location>
        <begin position="174"/>
        <end position="192"/>
    </location>
</feature>
<feature type="transmembrane region" description="Helical" evidence="6">
    <location>
        <begin position="21"/>
        <end position="41"/>
    </location>
</feature>
<keyword evidence="6" id="KW-1003">Cell membrane</keyword>
<evidence type="ECO:0000259" key="7">
    <source>
        <dbReference type="PROSITE" id="PS51012"/>
    </source>
</evidence>
<dbReference type="InterPro" id="IPR047817">
    <property type="entry name" value="ABC2_TM_bact-type"/>
</dbReference>
<dbReference type="GO" id="GO:0043190">
    <property type="term" value="C:ATP-binding cassette (ABC) transporter complex"/>
    <property type="evidence" value="ECO:0007669"/>
    <property type="project" value="InterPro"/>
</dbReference>
<dbReference type="PANTHER" id="PTHR43229">
    <property type="entry name" value="NODULATION PROTEIN J"/>
    <property type="match status" value="1"/>
</dbReference>
<reference evidence="9" key="1">
    <citation type="submission" date="2016-07" db="EMBL/GenBank/DDBJ databases">
        <authorList>
            <person name="Florea S."/>
            <person name="Webb J.S."/>
            <person name="Jaromczyk J."/>
            <person name="Schardl C.L."/>
        </authorList>
    </citation>
    <scope>NUCLEOTIDE SEQUENCE [LARGE SCALE GENOMIC DNA]</scope>
    <source>
        <strain evidence="9">IPB1</strain>
    </source>
</reference>
<dbReference type="Pfam" id="PF01061">
    <property type="entry name" value="ABC2_membrane"/>
    <property type="match status" value="1"/>
</dbReference>
<dbReference type="InterPro" id="IPR013525">
    <property type="entry name" value="ABC2_TM"/>
</dbReference>
<feature type="transmembrane region" description="Helical" evidence="6">
    <location>
        <begin position="136"/>
        <end position="162"/>
    </location>
</feature>
<dbReference type="PROSITE" id="PS51012">
    <property type="entry name" value="ABC_TM2"/>
    <property type="match status" value="1"/>
</dbReference>
<evidence type="ECO:0000256" key="5">
    <source>
        <dbReference type="ARBA" id="ARBA00023136"/>
    </source>
</evidence>